<keyword evidence="1" id="KW-0472">Membrane</keyword>
<protein>
    <submittedName>
        <fullName evidence="2">Uncharacterized protein</fullName>
    </submittedName>
</protein>
<dbReference type="RefSeq" id="WP_110463644.1">
    <property type="nucleotide sequence ID" value="NZ_QKMR01000037.1"/>
</dbReference>
<comment type="caution">
    <text evidence="2">The sequence shown here is derived from an EMBL/GenBank/DDBJ whole genome shotgun (WGS) entry which is preliminary data.</text>
</comment>
<feature type="transmembrane region" description="Helical" evidence="1">
    <location>
        <begin position="47"/>
        <end position="68"/>
    </location>
</feature>
<evidence type="ECO:0000256" key="1">
    <source>
        <dbReference type="SAM" id="Phobius"/>
    </source>
</evidence>
<reference evidence="2 3" key="1">
    <citation type="submission" date="2018-06" db="EMBL/GenBank/DDBJ databases">
        <title>Genomic Encyclopedia of Type Strains, Phase I: the one thousand microbial genomes (KMG-I) project.</title>
        <authorList>
            <person name="Kyrpides N."/>
        </authorList>
    </citation>
    <scope>NUCLEOTIDE SEQUENCE [LARGE SCALE GENOMIC DNA]</scope>
    <source>
        <strain evidence="2 3">DSM 19573</strain>
    </source>
</reference>
<name>A0A318XIH7_9FIRM</name>
<dbReference type="Proteomes" id="UP000248132">
    <property type="component" value="Unassembled WGS sequence"/>
</dbReference>
<evidence type="ECO:0000313" key="3">
    <source>
        <dbReference type="Proteomes" id="UP000248132"/>
    </source>
</evidence>
<proteinExistence type="predicted"/>
<feature type="transmembrane region" description="Helical" evidence="1">
    <location>
        <begin position="74"/>
        <end position="96"/>
    </location>
</feature>
<organism evidence="2 3">
    <name type="scientific">Ruminiclostridium sufflavum DSM 19573</name>
    <dbReference type="NCBI Taxonomy" id="1121337"/>
    <lineage>
        <taxon>Bacteria</taxon>
        <taxon>Bacillati</taxon>
        <taxon>Bacillota</taxon>
        <taxon>Clostridia</taxon>
        <taxon>Eubacteriales</taxon>
        <taxon>Oscillospiraceae</taxon>
        <taxon>Ruminiclostridium</taxon>
    </lineage>
</organism>
<dbReference type="AlphaFoldDB" id="A0A318XIH7"/>
<feature type="transmembrane region" description="Helical" evidence="1">
    <location>
        <begin position="117"/>
        <end position="135"/>
    </location>
</feature>
<feature type="transmembrane region" description="Helical" evidence="1">
    <location>
        <begin position="196"/>
        <end position="215"/>
    </location>
</feature>
<gene>
    <name evidence="2" type="ORF">LY28_03717</name>
</gene>
<sequence>MDNMSILKLILVTVPESILNIYIALLMTGERLKLPIKCYGNKEKENIIRLIIAVALFTFVQFIGRAYISDLFIYTTYNIISSIIILRFVYFPFSRFDKDKKLVINIINILNNWKKPAIQVCIIFFVIITIENLYLPLILKILNITTYSEVYKIPWANLVIPQVDRFFQLLIISFLWDLSRVNNNILKTYKCNKVLFLMLFLYMLIFEFSVSYLYLRYFNVYSNPIKIFFFILLASMSIINIYVYKATLNLVDKTYLHSKKGGLNREKASK</sequence>
<keyword evidence="3" id="KW-1185">Reference proteome</keyword>
<evidence type="ECO:0000313" key="2">
    <source>
        <dbReference type="EMBL" id="PYG84265.1"/>
    </source>
</evidence>
<feature type="transmembrane region" description="Helical" evidence="1">
    <location>
        <begin position="227"/>
        <end position="244"/>
    </location>
</feature>
<keyword evidence="1" id="KW-1133">Transmembrane helix</keyword>
<feature type="transmembrane region" description="Helical" evidence="1">
    <location>
        <begin position="6"/>
        <end position="26"/>
    </location>
</feature>
<accession>A0A318XIH7</accession>
<dbReference type="EMBL" id="QKMR01000037">
    <property type="protein sequence ID" value="PYG84265.1"/>
    <property type="molecule type" value="Genomic_DNA"/>
</dbReference>
<feature type="transmembrane region" description="Helical" evidence="1">
    <location>
        <begin position="155"/>
        <end position="176"/>
    </location>
</feature>
<keyword evidence="1" id="KW-0812">Transmembrane</keyword>